<dbReference type="GO" id="GO:0043565">
    <property type="term" value="F:sequence-specific DNA binding"/>
    <property type="evidence" value="ECO:0007669"/>
    <property type="project" value="TreeGrafter"/>
</dbReference>
<keyword evidence="2" id="KW-0805">Transcription regulation</keyword>
<dbReference type="Pfam" id="PF00126">
    <property type="entry name" value="HTH_1"/>
    <property type="match status" value="1"/>
</dbReference>
<protein>
    <submittedName>
        <fullName evidence="6">LysR family transcriptional regulator</fullName>
    </submittedName>
</protein>
<dbReference type="PANTHER" id="PTHR30537">
    <property type="entry name" value="HTH-TYPE TRANSCRIPTIONAL REGULATOR"/>
    <property type="match status" value="1"/>
</dbReference>
<sequence length="298" mass="32063">MDWLDMPPLSALRAFAALAETGSTAAAGAQLNVSHAAISQQVKALETRLGVALVDRSGRALALTAEGGQLAEALSLGFGAIGRAVEALRDADEGRPLQVTTTPSFAAQWLMARLVDFRNRHPDVDVMINPTPQRVALEPGGIDIAVRHGLGHWPGLQAERLFTSPLVVVAAPSLVGDRRIDGPADLLDLPWVQEYGTSEATDWLRKKGLATQRAGGLTQVPGNLLLEGLRQGQGVSLTVLQWVQDDIAAGRLRLLFEEPEDTAYYIVTRPGVLRPPARAFAAWLRRQAALEEAGERNR</sequence>
<comment type="caution">
    <text evidence="6">The sequence shown here is derived from an EMBL/GenBank/DDBJ whole genome shotgun (WGS) entry which is preliminary data.</text>
</comment>
<proteinExistence type="inferred from homology"/>
<gene>
    <name evidence="6" type="ORF">FH759_03570</name>
</gene>
<keyword evidence="4" id="KW-0804">Transcription</keyword>
<evidence type="ECO:0000256" key="1">
    <source>
        <dbReference type="ARBA" id="ARBA00009437"/>
    </source>
</evidence>
<evidence type="ECO:0000313" key="6">
    <source>
        <dbReference type="EMBL" id="MTJ03761.1"/>
    </source>
</evidence>
<dbReference type="PROSITE" id="PS50931">
    <property type="entry name" value="HTH_LYSR"/>
    <property type="match status" value="1"/>
</dbReference>
<comment type="similarity">
    <text evidence="1">Belongs to the LysR transcriptional regulatory family.</text>
</comment>
<dbReference type="Proteomes" id="UP000483078">
    <property type="component" value="Unassembled WGS sequence"/>
</dbReference>
<dbReference type="InterPro" id="IPR036390">
    <property type="entry name" value="WH_DNA-bd_sf"/>
</dbReference>
<feature type="domain" description="HTH lysR-type" evidence="5">
    <location>
        <begin position="7"/>
        <end position="64"/>
    </location>
</feature>
<evidence type="ECO:0000313" key="7">
    <source>
        <dbReference type="Proteomes" id="UP000483078"/>
    </source>
</evidence>
<dbReference type="Pfam" id="PF03466">
    <property type="entry name" value="LysR_substrate"/>
    <property type="match status" value="1"/>
</dbReference>
<dbReference type="GO" id="GO:0006351">
    <property type="term" value="P:DNA-templated transcription"/>
    <property type="evidence" value="ECO:0007669"/>
    <property type="project" value="TreeGrafter"/>
</dbReference>
<dbReference type="RefSeq" id="WP_026758135.1">
    <property type="nucleotide sequence ID" value="NZ_VENJ01000004.1"/>
</dbReference>
<evidence type="ECO:0000256" key="3">
    <source>
        <dbReference type="ARBA" id="ARBA00023125"/>
    </source>
</evidence>
<dbReference type="GO" id="GO:0003700">
    <property type="term" value="F:DNA-binding transcription factor activity"/>
    <property type="evidence" value="ECO:0007669"/>
    <property type="project" value="InterPro"/>
</dbReference>
<dbReference type="InterPro" id="IPR005119">
    <property type="entry name" value="LysR_subst-bd"/>
</dbReference>
<dbReference type="SUPFAM" id="SSF46785">
    <property type="entry name" value="Winged helix' DNA-binding domain"/>
    <property type="match status" value="1"/>
</dbReference>
<organism evidence="6 7">
    <name type="scientific">Sediminimonas qiaohouensis</name>
    <dbReference type="NCBI Taxonomy" id="552061"/>
    <lineage>
        <taxon>Bacteria</taxon>
        <taxon>Pseudomonadati</taxon>
        <taxon>Pseudomonadota</taxon>
        <taxon>Alphaproteobacteria</taxon>
        <taxon>Rhodobacterales</taxon>
        <taxon>Roseobacteraceae</taxon>
        <taxon>Sediminimonas</taxon>
    </lineage>
</organism>
<dbReference type="PANTHER" id="PTHR30537:SF26">
    <property type="entry name" value="GLYCINE CLEAVAGE SYSTEM TRANSCRIPTIONAL ACTIVATOR"/>
    <property type="match status" value="1"/>
</dbReference>
<name>A0A7C9M7M2_9RHOB</name>
<dbReference type="InterPro" id="IPR000847">
    <property type="entry name" value="LysR_HTH_N"/>
</dbReference>
<dbReference type="Gene3D" id="1.10.10.10">
    <property type="entry name" value="Winged helix-like DNA-binding domain superfamily/Winged helix DNA-binding domain"/>
    <property type="match status" value="1"/>
</dbReference>
<accession>A0A7C9M7M2</accession>
<evidence type="ECO:0000256" key="2">
    <source>
        <dbReference type="ARBA" id="ARBA00023015"/>
    </source>
</evidence>
<evidence type="ECO:0000256" key="4">
    <source>
        <dbReference type="ARBA" id="ARBA00023163"/>
    </source>
</evidence>
<reference evidence="6 7" key="1">
    <citation type="submission" date="2019-06" db="EMBL/GenBank/DDBJ databases">
        <title>Enrichment of Autotrophic Halophilic Microorganisms from Red Sea Brine Pool Using Microbial Electrosynthesis System.</title>
        <authorList>
            <person name="Alqahtani M.F."/>
            <person name="Bajracharya S."/>
            <person name="Katuri K.P."/>
            <person name="Ali M."/>
            <person name="Saikaly P.E."/>
        </authorList>
    </citation>
    <scope>NUCLEOTIDE SEQUENCE [LARGE SCALE GENOMIC DNA]</scope>
    <source>
        <strain evidence="6">MES6</strain>
    </source>
</reference>
<dbReference type="Gene3D" id="3.40.190.10">
    <property type="entry name" value="Periplasmic binding protein-like II"/>
    <property type="match status" value="2"/>
</dbReference>
<dbReference type="AlphaFoldDB" id="A0A7C9M7M2"/>
<dbReference type="SUPFAM" id="SSF53850">
    <property type="entry name" value="Periplasmic binding protein-like II"/>
    <property type="match status" value="1"/>
</dbReference>
<evidence type="ECO:0000259" key="5">
    <source>
        <dbReference type="PROSITE" id="PS50931"/>
    </source>
</evidence>
<dbReference type="EMBL" id="VENJ01000004">
    <property type="protein sequence ID" value="MTJ03761.1"/>
    <property type="molecule type" value="Genomic_DNA"/>
</dbReference>
<keyword evidence="3" id="KW-0238">DNA-binding</keyword>
<dbReference type="InterPro" id="IPR058163">
    <property type="entry name" value="LysR-type_TF_proteobact-type"/>
</dbReference>
<dbReference type="InterPro" id="IPR036388">
    <property type="entry name" value="WH-like_DNA-bd_sf"/>
</dbReference>